<reference evidence="2" key="1">
    <citation type="submission" date="2021-06" db="EMBL/GenBank/DDBJ databases">
        <authorList>
            <person name="Kallberg Y."/>
            <person name="Tangrot J."/>
            <person name="Rosling A."/>
        </authorList>
    </citation>
    <scope>NUCLEOTIDE SEQUENCE</scope>
    <source>
        <strain evidence="2">UK204</strain>
    </source>
</reference>
<protein>
    <submittedName>
        <fullName evidence="2">14480_t:CDS:1</fullName>
    </submittedName>
</protein>
<proteinExistence type="predicted"/>
<name>A0A9N8VC90_9GLOM</name>
<dbReference type="EMBL" id="CAJVPQ010000099">
    <property type="protein sequence ID" value="CAG8445653.1"/>
    <property type="molecule type" value="Genomic_DNA"/>
</dbReference>
<feature type="compositionally biased region" description="Polar residues" evidence="1">
    <location>
        <begin position="1"/>
        <end position="37"/>
    </location>
</feature>
<dbReference type="AlphaFoldDB" id="A0A9N8VC90"/>
<dbReference type="Proteomes" id="UP000789570">
    <property type="component" value="Unassembled WGS sequence"/>
</dbReference>
<feature type="compositionally biased region" description="Polar residues" evidence="1">
    <location>
        <begin position="44"/>
        <end position="57"/>
    </location>
</feature>
<gene>
    <name evidence="2" type="ORF">FCALED_LOCUS877</name>
</gene>
<feature type="region of interest" description="Disordered" evidence="1">
    <location>
        <begin position="1"/>
        <end position="120"/>
    </location>
</feature>
<accession>A0A9N8VC90</accession>
<evidence type="ECO:0000313" key="3">
    <source>
        <dbReference type="Proteomes" id="UP000789570"/>
    </source>
</evidence>
<evidence type="ECO:0000313" key="2">
    <source>
        <dbReference type="EMBL" id="CAG8445653.1"/>
    </source>
</evidence>
<keyword evidence="3" id="KW-1185">Reference proteome</keyword>
<feature type="compositionally biased region" description="Basic and acidic residues" evidence="1">
    <location>
        <begin position="59"/>
        <end position="92"/>
    </location>
</feature>
<evidence type="ECO:0000256" key="1">
    <source>
        <dbReference type="SAM" id="MobiDB-lite"/>
    </source>
</evidence>
<organism evidence="2 3">
    <name type="scientific">Funneliformis caledonium</name>
    <dbReference type="NCBI Taxonomy" id="1117310"/>
    <lineage>
        <taxon>Eukaryota</taxon>
        <taxon>Fungi</taxon>
        <taxon>Fungi incertae sedis</taxon>
        <taxon>Mucoromycota</taxon>
        <taxon>Glomeromycotina</taxon>
        <taxon>Glomeromycetes</taxon>
        <taxon>Glomerales</taxon>
        <taxon>Glomeraceae</taxon>
        <taxon>Funneliformis</taxon>
    </lineage>
</organism>
<sequence length="583" mass="66943">MSSENQSSSGNAEGSGTLIHQEQSEGTLNLDVGSTDTNKLHDPQQPSQSDSITNAEPDTSDKSKDDEKDKGESVDKKKKGKDAEKDKNESVDKKKKVKDAENESSSNDSKKNKNELNMREDGNDLMNETAKTQANDTHFRPRVDKLVSSSRATLLANQFSLIPEELCVEVAEIFKAKALLLLKHRSIEWDKNNSEAILQILKDPQLDWSKDEFLEAMGRVSQSSKHNLLLTFPPLLNYWFDSRFKTLKTNKLPEICRNWYFHLIELINGSDLHDSNDSKFIFAIYKNLSDIFPIVGKYENIFNDMLKVTVDHVMNCAVSDILSVTPQIATLEKEISVSYGEMVKTMLRKSVHKIDNNLIKILLQVCGCDNEILDIQSALSEDIVCSVMTNLEAKGDIVKDHTKLSTTILNLLNTFRFWRLIFNATGRVEKLYSHPYVKQVQRYIHEFAKVMIGEDITLRSLNEILKYDTDILHQFFNFSINNKEVISKDLIKKHRKDCHGYLLRMDQLRTFYDRFCPIDKVKDVQKFLDDITNRNNNLEYLALKDALSDNHWGIHKKNMNSSRRAHRIANSHGGRKFRFKTIA</sequence>
<dbReference type="OrthoDB" id="2400221at2759"/>
<feature type="compositionally biased region" description="Basic and acidic residues" evidence="1">
    <location>
        <begin position="108"/>
        <end position="120"/>
    </location>
</feature>
<comment type="caution">
    <text evidence="2">The sequence shown here is derived from an EMBL/GenBank/DDBJ whole genome shotgun (WGS) entry which is preliminary data.</text>
</comment>